<dbReference type="STRING" id="665126.ABB55_23970"/>
<evidence type="ECO:0000256" key="3">
    <source>
        <dbReference type="ARBA" id="ARBA00023163"/>
    </source>
</evidence>
<feature type="compositionally biased region" description="Low complexity" evidence="5">
    <location>
        <begin position="198"/>
        <end position="208"/>
    </location>
</feature>
<keyword evidence="2 4" id="KW-0238">DNA-binding</keyword>
<dbReference type="InterPro" id="IPR036271">
    <property type="entry name" value="Tet_transcr_reg_TetR-rel_C_sf"/>
</dbReference>
<dbReference type="PANTHER" id="PTHR30055">
    <property type="entry name" value="HTH-TYPE TRANSCRIPTIONAL REGULATOR RUTR"/>
    <property type="match status" value="1"/>
</dbReference>
<accession>A0A0P6WJD7</accession>
<dbReference type="PROSITE" id="PS50977">
    <property type="entry name" value="HTH_TETR_2"/>
    <property type="match status" value="1"/>
</dbReference>
<dbReference type="InterPro" id="IPR009057">
    <property type="entry name" value="Homeodomain-like_sf"/>
</dbReference>
<reference evidence="7 8" key="2">
    <citation type="submission" date="2015-10" db="EMBL/GenBank/DDBJ databases">
        <title>Draft Genome Sequence of Prosthecomicrobium hirschii ATCC 27832.</title>
        <authorList>
            <person name="Daniel J."/>
            <person name="Givan S.A."/>
            <person name="Brun Y.V."/>
            <person name="Brown P.J."/>
        </authorList>
    </citation>
    <scope>NUCLEOTIDE SEQUENCE [LARGE SCALE GENOMIC DNA]</scope>
    <source>
        <strain evidence="7 8">16</strain>
    </source>
</reference>
<keyword evidence="1" id="KW-0805">Transcription regulation</keyword>
<dbReference type="GO" id="GO:0000976">
    <property type="term" value="F:transcription cis-regulatory region binding"/>
    <property type="evidence" value="ECO:0007669"/>
    <property type="project" value="TreeGrafter"/>
</dbReference>
<feature type="domain" description="HTH tetR-type" evidence="6">
    <location>
        <begin position="6"/>
        <end position="66"/>
    </location>
</feature>
<proteinExistence type="predicted"/>
<evidence type="ECO:0000256" key="4">
    <source>
        <dbReference type="PROSITE-ProRule" id="PRU00335"/>
    </source>
</evidence>
<keyword evidence="3" id="KW-0804">Transcription</keyword>
<evidence type="ECO:0000256" key="5">
    <source>
        <dbReference type="SAM" id="MobiDB-lite"/>
    </source>
</evidence>
<dbReference type="SUPFAM" id="SSF46689">
    <property type="entry name" value="Homeodomain-like"/>
    <property type="match status" value="1"/>
</dbReference>
<dbReference type="InterPro" id="IPR001647">
    <property type="entry name" value="HTH_TetR"/>
</dbReference>
<reference evidence="7 8" key="1">
    <citation type="submission" date="2015-09" db="EMBL/GenBank/DDBJ databases">
        <authorList>
            <person name="Jackson K.R."/>
            <person name="Lunt B.L."/>
            <person name="Fisher J.N.B."/>
            <person name="Gardner A.V."/>
            <person name="Bailey M.E."/>
            <person name="Deus L.M."/>
            <person name="Earl A.S."/>
            <person name="Gibby P.D."/>
            <person name="Hartmann K.A."/>
            <person name="Liu J.E."/>
            <person name="Manci A.M."/>
            <person name="Nielsen D.A."/>
            <person name="Solomon M.B."/>
            <person name="Breakwell D.P."/>
            <person name="Burnett S.H."/>
            <person name="Grose J.H."/>
        </authorList>
    </citation>
    <scope>NUCLEOTIDE SEQUENCE [LARGE SCALE GENOMIC DNA]</scope>
    <source>
        <strain evidence="7 8">16</strain>
    </source>
</reference>
<organism evidence="7 8">
    <name type="scientific">Prosthecodimorpha hirschii</name>
    <dbReference type="NCBI Taxonomy" id="665126"/>
    <lineage>
        <taxon>Bacteria</taxon>
        <taxon>Pseudomonadati</taxon>
        <taxon>Pseudomonadota</taxon>
        <taxon>Alphaproteobacteria</taxon>
        <taxon>Hyphomicrobiales</taxon>
        <taxon>Ancalomicrobiaceae</taxon>
        <taxon>Prosthecodimorpha</taxon>
    </lineage>
</organism>
<sequence length="219" mass="22839">MAKSHDDLRRDAVAVARGLVVGEGTAALTVRRVAEAIGCSVGTIYNIFADLDDLIVHVAATVLDEMHDALFAAPLPDEPVAALRDLAQRYLAFAVAHPRLWTMLFEYTTASERPMPDWHLERIARLVADVQAHAAAALDGSGADVKASVDVLWASVHGITALALRGKLGIVTAESAGALADRLVVTFLAGARAERDPGPAGRVARPAGRGPGSAAGAGR</sequence>
<protein>
    <recommendedName>
        <fullName evidence="6">HTH tetR-type domain-containing protein</fullName>
    </recommendedName>
</protein>
<feature type="DNA-binding region" description="H-T-H motif" evidence="4">
    <location>
        <begin position="29"/>
        <end position="48"/>
    </location>
</feature>
<dbReference type="AlphaFoldDB" id="A0A0P6WJD7"/>
<feature type="compositionally biased region" description="Gly residues" evidence="5">
    <location>
        <begin position="209"/>
        <end position="219"/>
    </location>
</feature>
<feature type="region of interest" description="Disordered" evidence="5">
    <location>
        <begin position="194"/>
        <end position="219"/>
    </location>
</feature>
<name>A0A0P6WJD7_9HYPH</name>
<dbReference type="PANTHER" id="PTHR30055:SF234">
    <property type="entry name" value="HTH-TYPE TRANSCRIPTIONAL REGULATOR BETI"/>
    <property type="match status" value="1"/>
</dbReference>
<dbReference type="Pfam" id="PF13305">
    <property type="entry name" value="TetR_C_33"/>
    <property type="match status" value="1"/>
</dbReference>
<dbReference type="EMBL" id="LJYW01000001">
    <property type="protein sequence ID" value="KPL54900.1"/>
    <property type="molecule type" value="Genomic_DNA"/>
</dbReference>
<comment type="caution">
    <text evidence="7">The sequence shown here is derived from an EMBL/GenBank/DDBJ whole genome shotgun (WGS) entry which is preliminary data.</text>
</comment>
<dbReference type="InterPro" id="IPR025996">
    <property type="entry name" value="MT1864/Rv1816-like_C"/>
</dbReference>
<dbReference type="Gene3D" id="1.10.357.10">
    <property type="entry name" value="Tetracycline Repressor, domain 2"/>
    <property type="match status" value="1"/>
</dbReference>
<evidence type="ECO:0000256" key="1">
    <source>
        <dbReference type="ARBA" id="ARBA00023015"/>
    </source>
</evidence>
<evidence type="ECO:0000259" key="6">
    <source>
        <dbReference type="PROSITE" id="PS50977"/>
    </source>
</evidence>
<dbReference type="RefSeq" id="WP_054361066.1">
    <property type="nucleotide sequence ID" value="NZ_LJYW01000001.1"/>
</dbReference>
<dbReference type="GO" id="GO:0003700">
    <property type="term" value="F:DNA-binding transcription factor activity"/>
    <property type="evidence" value="ECO:0007669"/>
    <property type="project" value="TreeGrafter"/>
</dbReference>
<evidence type="ECO:0000256" key="2">
    <source>
        <dbReference type="ARBA" id="ARBA00023125"/>
    </source>
</evidence>
<keyword evidence="8" id="KW-1185">Reference proteome</keyword>
<gene>
    <name evidence="7" type="ORF">ABB55_23970</name>
</gene>
<evidence type="ECO:0000313" key="8">
    <source>
        <dbReference type="Proteomes" id="UP000048984"/>
    </source>
</evidence>
<dbReference type="Proteomes" id="UP000048984">
    <property type="component" value="Unassembled WGS sequence"/>
</dbReference>
<dbReference type="Pfam" id="PF00440">
    <property type="entry name" value="TetR_N"/>
    <property type="match status" value="1"/>
</dbReference>
<dbReference type="InterPro" id="IPR050109">
    <property type="entry name" value="HTH-type_TetR-like_transc_reg"/>
</dbReference>
<evidence type="ECO:0000313" key="7">
    <source>
        <dbReference type="EMBL" id="KPL54900.1"/>
    </source>
</evidence>
<dbReference type="SUPFAM" id="SSF48498">
    <property type="entry name" value="Tetracyclin repressor-like, C-terminal domain"/>
    <property type="match status" value="1"/>
</dbReference>